<keyword evidence="1" id="KW-0479">Metal-binding</keyword>
<dbReference type="InterPro" id="IPR003739">
    <property type="entry name" value="Lys_aminomutase/Glu_NH3_mut"/>
</dbReference>
<dbReference type="Gene3D" id="3.20.20.70">
    <property type="entry name" value="Aldolase class I"/>
    <property type="match status" value="1"/>
</dbReference>
<dbReference type="EMBL" id="JAKIKT010000002">
    <property type="protein sequence ID" value="MCL2913537.1"/>
    <property type="molecule type" value="Genomic_DNA"/>
</dbReference>
<dbReference type="InterPro" id="IPR013785">
    <property type="entry name" value="Aldolase_TIM"/>
</dbReference>
<evidence type="ECO:0000313" key="2">
    <source>
        <dbReference type="EMBL" id="MCL2913537.1"/>
    </source>
</evidence>
<protein>
    <recommendedName>
        <fullName evidence="4">Lysine 2,3-aminomutase</fullName>
    </recommendedName>
</protein>
<accession>A0ABT0N6T2</accession>
<dbReference type="InterPro" id="IPR058240">
    <property type="entry name" value="rSAM_sf"/>
</dbReference>
<dbReference type="PANTHER" id="PTHR30538">
    <property type="entry name" value="LYSINE 2,3-AMINOMUTASE-RELATED"/>
    <property type="match status" value="1"/>
</dbReference>
<evidence type="ECO:0008006" key="4">
    <source>
        <dbReference type="Google" id="ProtNLM"/>
    </source>
</evidence>
<proteinExistence type="predicted"/>
<dbReference type="PANTHER" id="PTHR30538:SF0">
    <property type="entry name" value="L-LYSINE 2,3-AMINOMUTASE AQ_1632-RELATED"/>
    <property type="match status" value="1"/>
</dbReference>
<gene>
    <name evidence="2" type="ORF">L2725_07010</name>
</gene>
<reference evidence="2 3" key="1">
    <citation type="submission" date="2022-01" db="EMBL/GenBank/DDBJ databases">
        <title>Whole genome-based taxonomy of the Shewanellaceae.</title>
        <authorList>
            <person name="Martin-Rodriguez A.J."/>
        </authorList>
    </citation>
    <scope>NUCLEOTIDE SEQUENCE [LARGE SCALE GENOMIC DNA]</scope>
    <source>
        <strain evidence="2 3">DSM 21332</strain>
    </source>
</reference>
<dbReference type="SUPFAM" id="SSF102114">
    <property type="entry name" value="Radical SAM enzymes"/>
    <property type="match status" value="1"/>
</dbReference>
<evidence type="ECO:0000256" key="1">
    <source>
        <dbReference type="ARBA" id="ARBA00022485"/>
    </source>
</evidence>
<dbReference type="Proteomes" id="UP001202831">
    <property type="component" value="Unassembled WGS sequence"/>
</dbReference>
<organism evidence="2 3">
    <name type="scientific">Shewanella corallii</name>
    <dbReference type="NCBI Taxonomy" id="560080"/>
    <lineage>
        <taxon>Bacteria</taxon>
        <taxon>Pseudomonadati</taxon>
        <taxon>Pseudomonadota</taxon>
        <taxon>Gammaproteobacteria</taxon>
        <taxon>Alteromonadales</taxon>
        <taxon>Shewanellaceae</taxon>
        <taxon>Shewanella</taxon>
    </lineage>
</organism>
<keyword evidence="1" id="KW-0408">Iron</keyword>
<sequence>MTTQTSAQRIAVNQYQAPKPHLKVSPDDVQTLIERYGYSDETRRIIKHENLLPAGVLSRLHASYPQHSGLLETRPFLFRDKAHYTGLSGFREVCTILKENGIELGDMDEREMFVEVYRFLATRHTLNSINWDNYQTDSVFQLVFPQPGMISKLDTDKYASAQSQDARHDIAVQYMEKTNPHDGNQQLNKPWFKNDAGEVEFLDGSQHKYPQCQLVFDKTTQNCFSFCTYCFRHAQVRGDEDMFLQKDIAQLHEYLRRHPEVTDLLITGGDGGYMPVSRLRQYVMPLIEDPTLLHVKNVRLATRSLTFQPEMILTDKYSEMLELFDLMRDNGMQLAWMAHFSTPRELLNPSTIAAIRRLQHHGVNIRSQSPMMNHISLFTHEDGRVDIDKSAQSWVDLSTILGMLSIGFHSMYCARPTGEHHYYTAPLADMGKIFNKIYRSLSSINRPSRHISMTISAGKLAILGTAEVNGEKCFALQFTEARNMEWMDKVILAKYDEQENKIDCLTPLDTDKFFFEDELADIEQQLADGLAQHMAAH</sequence>
<keyword evidence="1" id="KW-0004">4Fe-4S</keyword>
<keyword evidence="1" id="KW-0411">Iron-sulfur</keyword>
<name>A0ABT0N6T2_9GAMM</name>
<evidence type="ECO:0000313" key="3">
    <source>
        <dbReference type="Proteomes" id="UP001202831"/>
    </source>
</evidence>
<dbReference type="RefSeq" id="WP_249248286.1">
    <property type="nucleotide sequence ID" value="NZ_JAKIKT010000002.1"/>
</dbReference>
<comment type="caution">
    <text evidence="2">The sequence shown here is derived from an EMBL/GenBank/DDBJ whole genome shotgun (WGS) entry which is preliminary data.</text>
</comment>
<keyword evidence="3" id="KW-1185">Reference proteome</keyword>